<evidence type="ECO:0000313" key="8">
    <source>
        <dbReference type="Proteomes" id="UP000596742"/>
    </source>
</evidence>
<accession>A0A8B6EP88</accession>
<dbReference type="GO" id="GO:0098609">
    <property type="term" value="P:cell-cell adhesion"/>
    <property type="evidence" value="ECO:0007669"/>
    <property type="project" value="TreeGrafter"/>
</dbReference>
<keyword evidence="5" id="KW-0393">Immunoglobulin domain</keyword>
<dbReference type="SUPFAM" id="SSF48726">
    <property type="entry name" value="Immunoglobulin"/>
    <property type="match status" value="2"/>
</dbReference>
<dbReference type="InterPro" id="IPR007110">
    <property type="entry name" value="Ig-like_dom"/>
</dbReference>
<dbReference type="InterPro" id="IPR003599">
    <property type="entry name" value="Ig_sub"/>
</dbReference>
<keyword evidence="3" id="KW-1015">Disulfide bond</keyword>
<evidence type="ECO:0000256" key="1">
    <source>
        <dbReference type="ARBA" id="ARBA00004479"/>
    </source>
</evidence>
<dbReference type="AlphaFoldDB" id="A0A8B6EP88"/>
<dbReference type="GO" id="GO:0050839">
    <property type="term" value="F:cell adhesion molecule binding"/>
    <property type="evidence" value="ECO:0007669"/>
    <property type="project" value="TreeGrafter"/>
</dbReference>
<protein>
    <recommendedName>
        <fullName evidence="6">Ig-like domain-containing protein</fullName>
    </recommendedName>
</protein>
<dbReference type="InterPro" id="IPR013106">
    <property type="entry name" value="Ig_V-set"/>
</dbReference>
<comment type="caution">
    <text evidence="7">The sequence shown here is derived from an EMBL/GenBank/DDBJ whole genome shotgun (WGS) entry which is preliminary data.</text>
</comment>
<evidence type="ECO:0000313" key="7">
    <source>
        <dbReference type="EMBL" id="VDI37246.1"/>
    </source>
</evidence>
<dbReference type="Pfam" id="PF07686">
    <property type="entry name" value="V-set"/>
    <property type="match status" value="1"/>
</dbReference>
<dbReference type="PROSITE" id="PS50835">
    <property type="entry name" value="IG_LIKE"/>
    <property type="match status" value="1"/>
</dbReference>
<dbReference type="GO" id="GO:0005886">
    <property type="term" value="C:plasma membrane"/>
    <property type="evidence" value="ECO:0007669"/>
    <property type="project" value="TreeGrafter"/>
</dbReference>
<feature type="non-terminal residue" evidence="7">
    <location>
        <position position="215"/>
    </location>
</feature>
<evidence type="ECO:0000256" key="5">
    <source>
        <dbReference type="ARBA" id="ARBA00023319"/>
    </source>
</evidence>
<dbReference type="Gene3D" id="2.60.40.10">
    <property type="entry name" value="Immunoglobulins"/>
    <property type="match status" value="1"/>
</dbReference>
<keyword evidence="2" id="KW-0472">Membrane</keyword>
<dbReference type="EMBL" id="UYJE01005424">
    <property type="protein sequence ID" value="VDI37246.1"/>
    <property type="molecule type" value="Genomic_DNA"/>
</dbReference>
<keyword evidence="4" id="KW-0325">Glycoprotein</keyword>
<organism evidence="7 8">
    <name type="scientific">Mytilus galloprovincialis</name>
    <name type="common">Mediterranean mussel</name>
    <dbReference type="NCBI Taxonomy" id="29158"/>
    <lineage>
        <taxon>Eukaryota</taxon>
        <taxon>Metazoa</taxon>
        <taxon>Spiralia</taxon>
        <taxon>Lophotrochozoa</taxon>
        <taxon>Mollusca</taxon>
        <taxon>Bivalvia</taxon>
        <taxon>Autobranchia</taxon>
        <taxon>Pteriomorphia</taxon>
        <taxon>Mytilida</taxon>
        <taxon>Mytiloidea</taxon>
        <taxon>Mytilidae</taxon>
        <taxon>Mytilinae</taxon>
        <taxon>Mytilus</taxon>
    </lineage>
</organism>
<evidence type="ECO:0000256" key="4">
    <source>
        <dbReference type="ARBA" id="ARBA00023180"/>
    </source>
</evidence>
<comment type="subcellular location">
    <subcellularLocation>
        <location evidence="1">Membrane</location>
        <topology evidence="1">Single-pass type I membrane protein</topology>
    </subcellularLocation>
</comment>
<reference evidence="7" key="1">
    <citation type="submission" date="2018-11" db="EMBL/GenBank/DDBJ databases">
        <authorList>
            <person name="Alioto T."/>
            <person name="Alioto T."/>
        </authorList>
    </citation>
    <scope>NUCLEOTIDE SEQUENCE</scope>
</reference>
<dbReference type="InterPro" id="IPR051275">
    <property type="entry name" value="Cell_adhesion_signaling"/>
</dbReference>
<dbReference type="SMART" id="SM00406">
    <property type="entry name" value="IGv"/>
    <property type="match status" value="1"/>
</dbReference>
<dbReference type="SMART" id="SM00409">
    <property type="entry name" value="IG"/>
    <property type="match status" value="1"/>
</dbReference>
<dbReference type="InterPro" id="IPR036179">
    <property type="entry name" value="Ig-like_dom_sf"/>
</dbReference>
<dbReference type="PANTHER" id="PTHR11640:SF31">
    <property type="entry name" value="IRREGULAR CHIASM C-ROUGHEST PROTEIN-RELATED"/>
    <property type="match status" value="1"/>
</dbReference>
<dbReference type="InterPro" id="IPR013783">
    <property type="entry name" value="Ig-like_fold"/>
</dbReference>
<name>A0A8B6EP88_MYTGA</name>
<sequence length="215" mass="23182">MTVGESYTLYKLVLKFSGFTTAQESNVVIGSTVQLRCPDKSNSQTWIIWSKKVGDRFITYSEATNIDPGLDQDLKSRLQVTGDQTAGEYHLNISDVRKSDEGTYKCLIIGTSGGSTQQLTVIIGPTSVYIGNVTPYNKILGIEGQDMTINCTAVGGQPAPDIKLVILGSIYAGLGLAQHTFTPHSSDDGSTVTCQAGYNQINFNPLSTSAYIHLM</sequence>
<proteinExistence type="predicted"/>
<dbReference type="OrthoDB" id="6140600at2759"/>
<gene>
    <name evidence="7" type="ORF">MGAL_10B077103</name>
</gene>
<dbReference type="PANTHER" id="PTHR11640">
    <property type="entry name" value="NEPHRIN"/>
    <property type="match status" value="1"/>
</dbReference>
<dbReference type="Proteomes" id="UP000596742">
    <property type="component" value="Unassembled WGS sequence"/>
</dbReference>
<evidence type="ECO:0000256" key="2">
    <source>
        <dbReference type="ARBA" id="ARBA00023136"/>
    </source>
</evidence>
<evidence type="ECO:0000259" key="6">
    <source>
        <dbReference type="PROSITE" id="PS50835"/>
    </source>
</evidence>
<evidence type="ECO:0000256" key="3">
    <source>
        <dbReference type="ARBA" id="ARBA00023157"/>
    </source>
</evidence>
<dbReference type="GO" id="GO:0005911">
    <property type="term" value="C:cell-cell junction"/>
    <property type="evidence" value="ECO:0007669"/>
    <property type="project" value="TreeGrafter"/>
</dbReference>
<keyword evidence="8" id="KW-1185">Reference proteome</keyword>
<feature type="domain" description="Ig-like" evidence="6">
    <location>
        <begin position="30"/>
        <end position="122"/>
    </location>
</feature>